<dbReference type="Pfam" id="PF06155">
    <property type="entry name" value="GBBH-like_N"/>
    <property type="match status" value="1"/>
</dbReference>
<evidence type="ECO:0000313" key="10">
    <source>
        <dbReference type="EMBL" id="KAJ5217999.1"/>
    </source>
</evidence>
<feature type="region of interest" description="Disordered" evidence="7">
    <location>
        <begin position="23"/>
        <end position="62"/>
    </location>
</feature>
<evidence type="ECO:0000256" key="4">
    <source>
        <dbReference type="ARBA" id="ARBA00022964"/>
    </source>
</evidence>
<name>A0A9W9TD30_9EURO</name>
<keyword evidence="6" id="KW-0408">Iron</keyword>
<dbReference type="GO" id="GO:0016706">
    <property type="term" value="F:2-oxoglutarate-dependent dioxygenase activity"/>
    <property type="evidence" value="ECO:0007669"/>
    <property type="project" value="UniProtKB-ARBA"/>
</dbReference>
<dbReference type="GeneID" id="83174461"/>
<evidence type="ECO:0008006" key="12">
    <source>
        <dbReference type="Google" id="ProtNLM"/>
    </source>
</evidence>
<organism evidence="10 11">
    <name type="scientific">Penicillium cinerascens</name>
    <dbReference type="NCBI Taxonomy" id="70096"/>
    <lineage>
        <taxon>Eukaryota</taxon>
        <taxon>Fungi</taxon>
        <taxon>Dikarya</taxon>
        <taxon>Ascomycota</taxon>
        <taxon>Pezizomycotina</taxon>
        <taxon>Eurotiomycetes</taxon>
        <taxon>Eurotiomycetidae</taxon>
        <taxon>Eurotiales</taxon>
        <taxon>Aspergillaceae</taxon>
        <taxon>Penicillium</taxon>
    </lineage>
</organism>
<dbReference type="GO" id="GO:0005739">
    <property type="term" value="C:mitochondrion"/>
    <property type="evidence" value="ECO:0007669"/>
    <property type="project" value="TreeGrafter"/>
</dbReference>
<protein>
    <recommendedName>
        <fullName evidence="12">TauD/TfdA-like domain-containing protein</fullName>
    </recommendedName>
</protein>
<dbReference type="InterPro" id="IPR010376">
    <property type="entry name" value="GBBH-like_N"/>
</dbReference>
<dbReference type="InterPro" id="IPR042098">
    <property type="entry name" value="TauD-like_sf"/>
</dbReference>
<dbReference type="PANTHER" id="PTHR10696:SF25">
    <property type="entry name" value="OXIDOREDUCTASE AIM17-RELATED"/>
    <property type="match status" value="1"/>
</dbReference>
<comment type="caution">
    <text evidence="10">The sequence shown here is derived from an EMBL/GenBank/DDBJ whole genome shotgun (WGS) entry which is preliminary data.</text>
</comment>
<dbReference type="Proteomes" id="UP001150904">
    <property type="component" value="Unassembled WGS sequence"/>
</dbReference>
<proteinExistence type="inferred from homology"/>
<feature type="compositionally biased region" description="Polar residues" evidence="7">
    <location>
        <begin position="24"/>
        <end position="34"/>
    </location>
</feature>
<dbReference type="OrthoDB" id="406634at2759"/>
<dbReference type="InterPro" id="IPR003819">
    <property type="entry name" value="TauD/TfdA-like"/>
</dbReference>
<accession>A0A9W9TD30</accession>
<comment type="similarity">
    <text evidence="2">Belongs to the gamma-BBH/TMLD family.</text>
</comment>
<sequence>MRLLPPIALRRLSRVLAGPAPRTFVSSATRRNVQPSPRTPPAGKAPPAGGPRSQLPSIPEVGSEEIIVRDGKEVVLRTFQHPRSSLGKSQMTTLEHTLPARAHLHETQLSLARDTERPFYLPYYYLRDLCKCPQCVDPHSNQRSFRTHDIHTSIHPRRVTWDGKDLEIQWNNDIDGYEREHTSRWPYRYLRDPINNTHDSTHPNMKRFLWNAADMEKYQHWISYEDYMHSNKKFTRAMKSLSSLGLIFVKDIPSSREMVEKIATRMGPLRNSFYGSTWDVRTVPQAKNVAYTNQHLGFHMDLLYMNEPPAYQLLHCLENSCEGGESLFADAFNVADRMKRELYRDYKVLLMKKVGYEYVHEDSIYHNTWPVFERDPITKHLRNVNYSPPFQSAIPTSERPDGRGQTLEGFSPFKRAMTRFTQDLESKESVFQLKLNPGECAIFANRRVVHARNKFNTTNGSRWLAGAYVDEDAMLSRFAVCRKNDLDAWIQSDPRVINDLMPHKARKRSSD</sequence>
<dbReference type="AlphaFoldDB" id="A0A9W9TD30"/>
<dbReference type="Pfam" id="PF02668">
    <property type="entry name" value="TauD"/>
    <property type="match status" value="1"/>
</dbReference>
<evidence type="ECO:0000313" key="11">
    <source>
        <dbReference type="Proteomes" id="UP001150904"/>
    </source>
</evidence>
<gene>
    <name evidence="10" type="ORF">N7498_000098</name>
</gene>
<dbReference type="PANTHER" id="PTHR10696">
    <property type="entry name" value="GAMMA-BUTYROBETAINE HYDROXYLASE-RELATED"/>
    <property type="match status" value="1"/>
</dbReference>
<dbReference type="Gene3D" id="3.60.130.10">
    <property type="entry name" value="Clavaminate synthase-like"/>
    <property type="match status" value="1"/>
</dbReference>
<evidence type="ECO:0000259" key="8">
    <source>
        <dbReference type="Pfam" id="PF02668"/>
    </source>
</evidence>
<keyword evidence="4" id="KW-0223">Dioxygenase</keyword>
<comment type="cofactor">
    <cofactor evidence="1">
        <name>Fe(2+)</name>
        <dbReference type="ChEBI" id="CHEBI:29033"/>
    </cofactor>
</comment>
<reference evidence="10" key="2">
    <citation type="journal article" date="2023" name="IMA Fungus">
        <title>Comparative genomic study of the Penicillium genus elucidates a diverse pangenome and 15 lateral gene transfer events.</title>
        <authorList>
            <person name="Petersen C."/>
            <person name="Sorensen T."/>
            <person name="Nielsen M.R."/>
            <person name="Sondergaard T.E."/>
            <person name="Sorensen J.L."/>
            <person name="Fitzpatrick D.A."/>
            <person name="Frisvad J.C."/>
            <person name="Nielsen K.L."/>
        </authorList>
    </citation>
    <scope>NUCLEOTIDE SEQUENCE</scope>
    <source>
        <strain evidence="10">IBT 15544</strain>
    </source>
</reference>
<dbReference type="InterPro" id="IPR038492">
    <property type="entry name" value="GBBH-like_N_sf"/>
</dbReference>
<dbReference type="InterPro" id="IPR050411">
    <property type="entry name" value="AlphaKG_dependent_hydroxylases"/>
</dbReference>
<evidence type="ECO:0000256" key="6">
    <source>
        <dbReference type="ARBA" id="ARBA00023004"/>
    </source>
</evidence>
<keyword evidence="11" id="KW-1185">Reference proteome</keyword>
<evidence type="ECO:0000256" key="3">
    <source>
        <dbReference type="ARBA" id="ARBA00022723"/>
    </source>
</evidence>
<evidence type="ECO:0000256" key="2">
    <source>
        <dbReference type="ARBA" id="ARBA00008654"/>
    </source>
</evidence>
<dbReference type="SUPFAM" id="SSF51197">
    <property type="entry name" value="Clavaminate synthase-like"/>
    <property type="match status" value="1"/>
</dbReference>
<evidence type="ECO:0000256" key="1">
    <source>
        <dbReference type="ARBA" id="ARBA00001954"/>
    </source>
</evidence>
<dbReference type="EMBL" id="JAPQKR010000004">
    <property type="protein sequence ID" value="KAJ5217999.1"/>
    <property type="molecule type" value="Genomic_DNA"/>
</dbReference>
<dbReference type="GO" id="GO:0045329">
    <property type="term" value="P:carnitine biosynthetic process"/>
    <property type="evidence" value="ECO:0007669"/>
    <property type="project" value="TreeGrafter"/>
</dbReference>
<evidence type="ECO:0000256" key="5">
    <source>
        <dbReference type="ARBA" id="ARBA00023002"/>
    </source>
</evidence>
<reference evidence="10" key="1">
    <citation type="submission" date="2022-12" db="EMBL/GenBank/DDBJ databases">
        <authorList>
            <person name="Petersen C."/>
        </authorList>
    </citation>
    <scope>NUCLEOTIDE SEQUENCE</scope>
    <source>
        <strain evidence="10">IBT 15544</strain>
    </source>
</reference>
<feature type="domain" description="TauD/TfdA-like" evidence="8">
    <location>
        <begin position="225"/>
        <end position="468"/>
    </location>
</feature>
<keyword evidence="5" id="KW-0560">Oxidoreductase</keyword>
<evidence type="ECO:0000259" key="9">
    <source>
        <dbReference type="Pfam" id="PF06155"/>
    </source>
</evidence>
<feature type="domain" description="Gamma-butyrobetaine hydroxylase-like N-terminal" evidence="9">
    <location>
        <begin position="103"/>
        <end position="190"/>
    </location>
</feature>
<dbReference type="GO" id="GO:0046872">
    <property type="term" value="F:metal ion binding"/>
    <property type="evidence" value="ECO:0007669"/>
    <property type="project" value="UniProtKB-KW"/>
</dbReference>
<evidence type="ECO:0000256" key="7">
    <source>
        <dbReference type="SAM" id="MobiDB-lite"/>
    </source>
</evidence>
<dbReference type="RefSeq" id="XP_058312572.1">
    <property type="nucleotide sequence ID" value="XM_058447161.1"/>
</dbReference>
<dbReference type="Gene3D" id="3.30.2020.30">
    <property type="match status" value="1"/>
</dbReference>
<keyword evidence="3" id="KW-0479">Metal-binding</keyword>